<dbReference type="AlphaFoldDB" id="A0A8B7BNT8"/>
<dbReference type="KEGG" id="pda:103701930"/>
<evidence type="ECO:0000313" key="3">
    <source>
        <dbReference type="RefSeq" id="XP_008782372.1"/>
    </source>
</evidence>
<keyword evidence="2" id="KW-1185">Reference proteome</keyword>
<dbReference type="Proteomes" id="UP000228380">
    <property type="component" value="Chromosome 6"/>
</dbReference>
<evidence type="ECO:0000256" key="1">
    <source>
        <dbReference type="SAM" id="MobiDB-lite"/>
    </source>
</evidence>
<feature type="region of interest" description="Disordered" evidence="1">
    <location>
        <begin position="108"/>
        <end position="138"/>
    </location>
</feature>
<dbReference type="PANTHER" id="PTHR33237">
    <property type="entry name" value="F2P16.13 PROTEIN-RELATED"/>
    <property type="match status" value="1"/>
</dbReference>
<feature type="compositionally biased region" description="Low complexity" evidence="1">
    <location>
        <begin position="110"/>
        <end position="120"/>
    </location>
</feature>
<reference evidence="3" key="2">
    <citation type="submission" date="2025-08" db="UniProtKB">
        <authorList>
            <consortium name="RefSeq"/>
        </authorList>
    </citation>
    <scope>IDENTIFICATION</scope>
    <source>
        <tissue evidence="3">Young leaves</tissue>
    </source>
</reference>
<accession>A0A8B7BNT8</accession>
<name>A0A8B7BNT8_PHODC</name>
<dbReference type="RefSeq" id="XP_008782372.1">
    <property type="nucleotide sequence ID" value="XM_008784150.4"/>
</dbReference>
<sequence length="138" mass="15527">MGSGLLQTVTEMASACSRHVTRAARKLRRQGPALSRMSTAVARPFLSRRQSSKKRIADRKTRSHDGEVKEEEEEEGVWRRSILMGEKCQPLDFSGVIYYDGDGRKLSEVPTPRTPLRSPLPSFPHPVTVGYDTKKDDI</sequence>
<evidence type="ECO:0000313" key="2">
    <source>
        <dbReference type="Proteomes" id="UP000228380"/>
    </source>
</evidence>
<reference evidence="2" key="1">
    <citation type="journal article" date="2019" name="Nat. Commun.">
        <title>Genome-wide association mapping of date palm fruit traits.</title>
        <authorList>
            <person name="Hazzouri K.M."/>
            <person name="Gros-Balthazard M."/>
            <person name="Flowers J.M."/>
            <person name="Copetti D."/>
            <person name="Lemansour A."/>
            <person name="Lebrun M."/>
            <person name="Masmoudi K."/>
            <person name="Ferrand S."/>
            <person name="Dhar M.I."/>
            <person name="Fresquez Z.A."/>
            <person name="Rosas U."/>
            <person name="Zhang J."/>
            <person name="Talag J."/>
            <person name="Lee S."/>
            <person name="Kudrna D."/>
            <person name="Powell R.F."/>
            <person name="Leitch I.J."/>
            <person name="Krueger R.R."/>
            <person name="Wing R.A."/>
            <person name="Amiri K.M.A."/>
            <person name="Purugganan M.D."/>
        </authorList>
    </citation>
    <scope>NUCLEOTIDE SEQUENCE [LARGE SCALE GENOMIC DNA]</scope>
    <source>
        <strain evidence="2">cv. Khalas</strain>
    </source>
</reference>
<protein>
    <submittedName>
        <fullName evidence="3">Uncharacterized protein LOC103701930</fullName>
    </submittedName>
</protein>
<organism evidence="2 3">
    <name type="scientific">Phoenix dactylifera</name>
    <name type="common">Date palm</name>
    <dbReference type="NCBI Taxonomy" id="42345"/>
    <lineage>
        <taxon>Eukaryota</taxon>
        <taxon>Viridiplantae</taxon>
        <taxon>Streptophyta</taxon>
        <taxon>Embryophyta</taxon>
        <taxon>Tracheophyta</taxon>
        <taxon>Spermatophyta</taxon>
        <taxon>Magnoliopsida</taxon>
        <taxon>Liliopsida</taxon>
        <taxon>Arecaceae</taxon>
        <taxon>Coryphoideae</taxon>
        <taxon>Phoeniceae</taxon>
        <taxon>Phoenix</taxon>
    </lineage>
</organism>
<dbReference type="GeneID" id="103701930"/>
<proteinExistence type="predicted"/>
<feature type="compositionally biased region" description="Basic and acidic residues" evidence="1">
    <location>
        <begin position="58"/>
        <end position="67"/>
    </location>
</feature>
<gene>
    <name evidence="3" type="primary">LOC103701930</name>
</gene>
<feature type="region of interest" description="Disordered" evidence="1">
    <location>
        <begin position="26"/>
        <end position="76"/>
    </location>
</feature>
<dbReference type="PANTHER" id="PTHR33237:SF46">
    <property type="entry name" value="OS01G0606100 PROTEIN"/>
    <property type="match status" value="1"/>
</dbReference>
<dbReference type="OrthoDB" id="674685at2759"/>